<evidence type="ECO:0000313" key="10">
    <source>
        <dbReference type="Proteomes" id="UP000184159"/>
    </source>
</evidence>
<evidence type="ECO:0000259" key="8">
    <source>
        <dbReference type="Pfam" id="PF09115"/>
    </source>
</evidence>
<sequence>MSLYPWFQQIWQQWCQTLAHNSVSPATLLVVKEGMGEATFIEAAARSLLCVHGSELCGYCHGCQLMDSQSHPDFHWVKPEQEGKSITVDMVRQINQIAQESSQFGGYRVIVIQPAHLMNESAANALLKTLEEPPSHCCFILVTDCIDRVLPTILSRCRQLHVSEPAHTVVAEWLARETGQDIAPYMVKLNDYAPIRALHFIQSQEHKNYLRLVELFCHFLHSPLQSIHALVDEIQMSPLVRLTWLWYLLTDAQKFHFQTQDEIVLPKSEEVAQYLSYSMLYQQYRELITLRHRLEVHRGLNSELLVFDWLSKFKGAPCLSTPTAI</sequence>
<keyword evidence="4" id="KW-0548">Nucleotidyltransferase</keyword>
<evidence type="ECO:0000256" key="2">
    <source>
        <dbReference type="ARBA" id="ARBA00014363"/>
    </source>
</evidence>
<dbReference type="GO" id="GO:0003887">
    <property type="term" value="F:DNA-directed DNA polymerase activity"/>
    <property type="evidence" value="ECO:0007669"/>
    <property type="project" value="UniProtKB-KW"/>
</dbReference>
<dbReference type="InterPro" id="IPR027417">
    <property type="entry name" value="P-loop_NTPase"/>
</dbReference>
<dbReference type="InterPro" id="IPR004622">
    <property type="entry name" value="DNA_pol_HolB"/>
</dbReference>
<dbReference type="Pfam" id="PF13177">
    <property type="entry name" value="DNA_pol3_delta2"/>
    <property type="match status" value="1"/>
</dbReference>
<dbReference type="PANTHER" id="PTHR11669">
    <property type="entry name" value="REPLICATION FACTOR C / DNA POLYMERASE III GAMMA-TAU SUBUNIT"/>
    <property type="match status" value="1"/>
</dbReference>
<keyword evidence="6" id="KW-0239">DNA-directed DNA polymerase</keyword>
<proteinExistence type="predicted"/>
<dbReference type="InterPro" id="IPR050238">
    <property type="entry name" value="DNA_Rep/Repair_Clamp_Loader"/>
</dbReference>
<comment type="catalytic activity">
    <reaction evidence="7">
        <text>DNA(n) + a 2'-deoxyribonucleoside 5'-triphosphate = DNA(n+1) + diphosphate</text>
        <dbReference type="Rhea" id="RHEA:22508"/>
        <dbReference type="Rhea" id="RHEA-COMP:17339"/>
        <dbReference type="Rhea" id="RHEA-COMP:17340"/>
        <dbReference type="ChEBI" id="CHEBI:33019"/>
        <dbReference type="ChEBI" id="CHEBI:61560"/>
        <dbReference type="ChEBI" id="CHEBI:173112"/>
        <dbReference type="EC" id="2.7.7.7"/>
    </reaction>
</comment>
<dbReference type="PANTHER" id="PTHR11669:SF8">
    <property type="entry name" value="DNA POLYMERASE III SUBUNIT DELTA"/>
    <property type="match status" value="1"/>
</dbReference>
<dbReference type="GO" id="GO:0008408">
    <property type="term" value="F:3'-5' exonuclease activity"/>
    <property type="evidence" value="ECO:0007669"/>
    <property type="project" value="InterPro"/>
</dbReference>
<dbReference type="GO" id="GO:0006261">
    <property type="term" value="P:DNA-templated DNA replication"/>
    <property type="evidence" value="ECO:0007669"/>
    <property type="project" value="TreeGrafter"/>
</dbReference>
<reference evidence="10" key="1">
    <citation type="submission" date="2016-11" db="EMBL/GenBank/DDBJ databases">
        <authorList>
            <person name="Varghese N."/>
            <person name="Submissions S."/>
        </authorList>
    </citation>
    <scope>NUCLEOTIDE SEQUENCE [LARGE SCALE GENOMIC DNA]</scope>
    <source>
        <strain evidence="10">DSM 21264</strain>
    </source>
</reference>
<evidence type="ECO:0000256" key="4">
    <source>
        <dbReference type="ARBA" id="ARBA00022695"/>
    </source>
</evidence>
<dbReference type="AlphaFoldDB" id="A0A1M4Y2B2"/>
<gene>
    <name evidence="9" type="ORF">SAMN02745781_01253</name>
</gene>
<evidence type="ECO:0000313" key="9">
    <source>
        <dbReference type="EMBL" id="SHE99713.1"/>
    </source>
</evidence>
<evidence type="ECO:0000256" key="5">
    <source>
        <dbReference type="ARBA" id="ARBA00022705"/>
    </source>
</evidence>
<dbReference type="EC" id="2.7.7.7" evidence="1"/>
<keyword evidence="3" id="KW-0808">Transferase</keyword>
<keyword evidence="5" id="KW-0235">DNA replication</keyword>
<keyword evidence="10" id="KW-1185">Reference proteome</keyword>
<dbReference type="SUPFAM" id="SSF48019">
    <property type="entry name" value="post-AAA+ oligomerization domain-like"/>
    <property type="match status" value="1"/>
</dbReference>
<dbReference type="NCBIfam" id="TIGR00678">
    <property type="entry name" value="holB"/>
    <property type="match status" value="1"/>
</dbReference>
<name>A0A1M4Y2B2_VIBGA</name>
<evidence type="ECO:0000256" key="1">
    <source>
        <dbReference type="ARBA" id="ARBA00012417"/>
    </source>
</evidence>
<dbReference type="Gene3D" id="1.20.272.10">
    <property type="match status" value="1"/>
</dbReference>
<evidence type="ECO:0000256" key="6">
    <source>
        <dbReference type="ARBA" id="ARBA00022932"/>
    </source>
</evidence>
<dbReference type="RefSeq" id="WP_072956910.1">
    <property type="nucleotide sequence ID" value="NZ_FQUH01000004.1"/>
</dbReference>
<feature type="domain" description="DNA polymerase III delta subunit C-terminal" evidence="8">
    <location>
        <begin position="237"/>
        <end position="313"/>
    </location>
</feature>
<accession>A0A1M4Y2B2</accession>
<dbReference type="EMBL" id="FQUH01000004">
    <property type="protein sequence ID" value="SHE99713.1"/>
    <property type="molecule type" value="Genomic_DNA"/>
</dbReference>
<dbReference type="GO" id="GO:0003677">
    <property type="term" value="F:DNA binding"/>
    <property type="evidence" value="ECO:0007669"/>
    <property type="project" value="InterPro"/>
</dbReference>
<dbReference type="Gene3D" id="3.40.50.300">
    <property type="entry name" value="P-loop containing nucleotide triphosphate hydrolases"/>
    <property type="match status" value="1"/>
</dbReference>
<dbReference type="InterPro" id="IPR015199">
    <property type="entry name" value="DNA_pol_III_delta_C"/>
</dbReference>
<organism evidence="9 10">
    <name type="scientific">Vibrio gazogenes DSM 21264 = NBRC 103151</name>
    <dbReference type="NCBI Taxonomy" id="1123492"/>
    <lineage>
        <taxon>Bacteria</taxon>
        <taxon>Pseudomonadati</taxon>
        <taxon>Pseudomonadota</taxon>
        <taxon>Gammaproteobacteria</taxon>
        <taxon>Vibrionales</taxon>
        <taxon>Vibrionaceae</taxon>
        <taxon>Vibrio</taxon>
    </lineage>
</organism>
<evidence type="ECO:0000256" key="3">
    <source>
        <dbReference type="ARBA" id="ARBA00022679"/>
    </source>
</evidence>
<dbReference type="SUPFAM" id="SSF52540">
    <property type="entry name" value="P-loop containing nucleoside triphosphate hydrolases"/>
    <property type="match status" value="1"/>
</dbReference>
<dbReference type="GO" id="GO:0009360">
    <property type="term" value="C:DNA polymerase III complex"/>
    <property type="evidence" value="ECO:0007669"/>
    <property type="project" value="InterPro"/>
</dbReference>
<dbReference type="InterPro" id="IPR008921">
    <property type="entry name" value="DNA_pol3_clamp-load_cplx_C"/>
</dbReference>
<dbReference type="Proteomes" id="UP000184159">
    <property type="component" value="Unassembled WGS sequence"/>
</dbReference>
<dbReference type="Pfam" id="PF09115">
    <property type="entry name" value="DNApol3-delta_C"/>
    <property type="match status" value="1"/>
</dbReference>
<protein>
    <recommendedName>
        <fullName evidence="2">DNA polymerase III subunit delta'</fullName>
        <ecNumber evidence="1">2.7.7.7</ecNumber>
    </recommendedName>
</protein>
<evidence type="ECO:0000256" key="7">
    <source>
        <dbReference type="ARBA" id="ARBA00049244"/>
    </source>
</evidence>